<keyword evidence="12" id="KW-1185">Reference proteome</keyword>
<evidence type="ECO:0000256" key="7">
    <source>
        <dbReference type="SAM" id="Phobius"/>
    </source>
</evidence>
<keyword evidence="4 7" id="KW-1133">Transmembrane helix</keyword>
<organism evidence="9 11">
    <name type="scientific">Gimesia maris</name>
    <dbReference type="NCBI Taxonomy" id="122"/>
    <lineage>
        <taxon>Bacteria</taxon>
        <taxon>Pseudomonadati</taxon>
        <taxon>Planctomycetota</taxon>
        <taxon>Planctomycetia</taxon>
        <taxon>Planctomycetales</taxon>
        <taxon>Planctomycetaceae</taxon>
        <taxon>Gimesia</taxon>
    </lineage>
</organism>
<keyword evidence="3 7" id="KW-0812">Transmembrane</keyword>
<evidence type="ECO:0000313" key="9">
    <source>
        <dbReference type="EMBL" id="HCO24530.1"/>
    </source>
</evidence>
<reference evidence="10 12" key="2">
    <citation type="submission" date="2019-08" db="EMBL/GenBank/DDBJ databases">
        <title>Deep-cultivation of Planctomycetes and their phenomic and genomic characterization uncovers novel biology.</title>
        <authorList>
            <person name="Wiegand S."/>
            <person name="Jogler M."/>
            <person name="Boedeker C."/>
            <person name="Pinto D."/>
            <person name="Vollmers J."/>
            <person name="Rivas-Marin E."/>
            <person name="Kohn T."/>
            <person name="Peeters S.H."/>
            <person name="Heuer A."/>
            <person name="Rast P."/>
            <person name="Oberbeckmann S."/>
            <person name="Bunk B."/>
            <person name="Jeske O."/>
            <person name="Meyerdierks A."/>
            <person name="Storesund J.E."/>
            <person name="Kallscheuer N."/>
            <person name="Luecker S."/>
            <person name="Lage O.M."/>
            <person name="Pohl T."/>
            <person name="Merkel B.J."/>
            <person name="Hornburger P."/>
            <person name="Mueller R.-W."/>
            <person name="Bruemmer F."/>
            <person name="Labrenz M."/>
            <person name="Spormann A.M."/>
            <person name="Op den Camp H."/>
            <person name="Overmann J."/>
            <person name="Amann R."/>
            <person name="Jetten M.S.M."/>
            <person name="Mascher T."/>
            <person name="Medema M.H."/>
            <person name="Devos D.P."/>
            <person name="Kaster A.-K."/>
            <person name="Ovreas L."/>
            <person name="Rohde M."/>
            <person name="Galperin M.Y."/>
            <person name="Jogler C."/>
        </authorList>
    </citation>
    <scope>NUCLEOTIDE SEQUENCE [LARGE SCALE GENOMIC DNA]</scope>
    <source>
        <strain evidence="10 12">DSM 8797</strain>
    </source>
</reference>
<feature type="transmembrane region" description="Helical" evidence="7">
    <location>
        <begin position="166"/>
        <end position="190"/>
    </location>
</feature>
<dbReference type="InterPro" id="IPR002898">
    <property type="entry name" value="MotA_ExbB_proton_chnl"/>
</dbReference>
<dbReference type="PANTHER" id="PTHR30625">
    <property type="entry name" value="PROTEIN TOLQ"/>
    <property type="match status" value="1"/>
</dbReference>
<name>A0A3D3RA81_9PLAN</name>
<dbReference type="EMBL" id="CP042910">
    <property type="protein sequence ID" value="QEG17517.1"/>
    <property type="molecule type" value="Genomic_DNA"/>
</dbReference>
<dbReference type="InterPro" id="IPR050790">
    <property type="entry name" value="ExbB/TolQ_transport"/>
</dbReference>
<dbReference type="RefSeq" id="WP_002647487.1">
    <property type="nucleotide sequence ID" value="NZ_CAXAST010000001.1"/>
</dbReference>
<feature type="transmembrane region" description="Helical" evidence="7">
    <location>
        <begin position="12"/>
        <end position="35"/>
    </location>
</feature>
<keyword evidence="5 7" id="KW-0472">Membrane</keyword>
<proteinExistence type="inferred from homology"/>
<protein>
    <submittedName>
        <fullName evidence="10">Colicin uptake protein TolQ</fullName>
    </submittedName>
    <submittedName>
        <fullName evidence="9">MotA/TolQ/ExbB proton channel family protein</fullName>
    </submittedName>
</protein>
<evidence type="ECO:0000256" key="4">
    <source>
        <dbReference type="ARBA" id="ARBA00022989"/>
    </source>
</evidence>
<dbReference type="AlphaFoldDB" id="A0A3D3RA81"/>
<evidence type="ECO:0000259" key="8">
    <source>
        <dbReference type="Pfam" id="PF01618"/>
    </source>
</evidence>
<evidence type="ECO:0000313" key="12">
    <source>
        <dbReference type="Proteomes" id="UP000322887"/>
    </source>
</evidence>
<dbReference type="Proteomes" id="UP000263642">
    <property type="component" value="Unassembled WGS sequence"/>
</dbReference>
<evidence type="ECO:0000256" key="1">
    <source>
        <dbReference type="ARBA" id="ARBA00004651"/>
    </source>
</evidence>
<reference evidence="9 11" key="1">
    <citation type="journal article" date="2018" name="Nat. Biotechnol.">
        <title>A standardized bacterial taxonomy based on genome phylogeny substantially revises the tree of life.</title>
        <authorList>
            <person name="Parks D.H."/>
            <person name="Chuvochina M."/>
            <person name="Waite D.W."/>
            <person name="Rinke C."/>
            <person name="Skarshewski A."/>
            <person name="Chaumeil P.A."/>
            <person name="Hugenholtz P."/>
        </authorList>
    </citation>
    <scope>NUCLEOTIDE SEQUENCE [LARGE SCALE GENOMIC DNA]</scope>
    <source>
        <strain evidence="9">UBA9375</strain>
    </source>
</reference>
<accession>A0A517XD82</accession>
<feature type="transmembrane region" description="Helical" evidence="7">
    <location>
        <begin position="126"/>
        <end position="146"/>
    </location>
</feature>
<dbReference type="GeneID" id="98647910"/>
<dbReference type="Pfam" id="PF01618">
    <property type="entry name" value="MotA_ExbB"/>
    <property type="match status" value="1"/>
</dbReference>
<dbReference type="PANTHER" id="PTHR30625:SF17">
    <property type="entry name" value="TOLQ-RELATED"/>
    <property type="match status" value="1"/>
</dbReference>
<evidence type="ECO:0000256" key="5">
    <source>
        <dbReference type="ARBA" id="ARBA00023136"/>
    </source>
</evidence>
<comment type="similarity">
    <text evidence="6">Belongs to the exbB/tolQ family.</text>
</comment>
<keyword evidence="6" id="KW-0813">Transport</keyword>
<dbReference type="EMBL" id="DQAY01000101">
    <property type="protein sequence ID" value="HCO24530.1"/>
    <property type="molecule type" value="Genomic_DNA"/>
</dbReference>
<evidence type="ECO:0000256" key="3">
    <source>
        <dbReference type="ARBA" id="ARBA00022692"/>
    </source>
</evidence>
<evidence type="ECO:0000256" key="2">
    <source>
        <dbReference type="ARBA" id="ARBA00022475"/>
    </source>
</evidence>
<comment type="subcellular location">
    <subcellularLocation>
        <location evidence="1">Cell membrane</location>
        <topology evidence="1">Multi-pass membrane protein</topology>
    </subcellularLocation>
    <subcellularLocation>
        <location evidence="6">Membrane</location>
        <topology evidence="6">Multi-pass membrane protein</topology>
    </subcellularLocation>
</comment>
<dbReference type="GO" id="GO:0017038">
    <property type="term" value="P:protein import"/>
    <property type="evidence" value="ECO:0007669"/>
    <property type="project" value="TreeGrafter"/>
</dbReference>
<dbReference type="Proteomes" id="UP000322887">
    <property type="component" value="Chromosome"/>
</dbReference>
<keyword evidence="6" id="KW-0653">Protein transport</keyword>
<sequence>MNYSLAPILNAAGIAIYVSLGLTALYGVFCVILLVRQISQKRFMTQNAANEFLDQIHEDIENKDYESVINLCDSPPYWSKAVPQLILVAMANLERPAKKLRQMLAEKFERDILADLEYRMSWISTIVKSAPMLGLLGTVIGMINAFDKIGNMQESGGDPSQLAGEISFALFTTAAGLAVAIPLVMAGALIHVRIGKLQDSVQEHTGEFLEILEDSRKS</sequence>
<feature type="domain" description="MotA/TolQ/ExbB proton channel" evidence="8">
    <location>
        <begin position="95"/>
        <end position="201"/>
    </location>
</feature>
<dbReference type="GO" id="GO:0005886">
    <property type="term" value="C:plasma membrane"/>
    <property type="evidence" value="ECO:0007669"/>
    <property type="project" value="UniProtKB-SubCell"/>
</dbReference>
<gene>
    <name evidence="9" type="ORF">DIT97_16420</name>
    <name evidence="10" type="ORF">GmarT_33980</name>
</gene>
<evidence type="ECO:0000256" key="6">
    <source>
        <dbReference type="RuleBase" id="RU004057"/>
    </source>
</evidence>
<accession>A0A3D3RA81</accession>
<evidence type="ECO:0000313" key="11">
    <source>
        <dbReference type="Proteomes" id="UP000263642"/>
    </source>
</evidence>
<keyword evidence="2" id="KW-1003">Cell membrane</keyword>
<evidence type="ECO:0000313" key="10">
    <source>
        <dbReference type="EMBL" id="QEG17517.1"/>
    </source>
</evidence>